<gene>
    <name evidence="1" type="ORF">MRB53_001804</name>
</gene>
<proteinExistence type="predicted"/>
<reference evidence="1 2" key="1">
    <citation type="journal article" date="2022" name="Hortic Res">
        <title>A haplotype resolved chromosomal level avocado genome allows analysis of novel avocado genes.</title>
        <authorList>
            <person name="Nath O."/>
            <person name="Fletcher S.J."/>
            <person name="Hayward A."/>
            <person name="Shaw L.M."/>
            <person name="Masouleh A.K."/>
            <person name="Furtado A."/>
            <person name="Henry R.J."/>
            <person name="Mitter N."/>
        </authorList>
    </citation>
    <scope>NUCLEOTIDE SEQUENCE [LARGE SCALE GENOMIC DNA]</scope>
    <source>
        <strain evidence="2">cv. Hass</strain>
    </source>
</reference>
<comment type="caution">
    <text evidence="1">The sequence shown here is derived from an EMBL/GenBank/DDBJ whole genome shotgun (WGS) entry which is preliminary data.</text>
</comment>
<name>A0ACC2MSX7_PERAE</name>
<dbReference type="EMBL" id="CM056809">
    <property type="protein sequence ID" value="KAJ8648781.1"/>
    <property type="molecule type" value="Genomic_DNA"/>
</dbReference>
<sequence length="133" mass="15042">MDRFINSLRGKMRKFRSAVEATFDQYTETCSSSQSDEEKQLVSKPKHAVPKKPASKSLAKKKKRGRMPQPQPLNIDDSPFNASPPKNHVEESKLFDQFVYVTAPDENVSNVPIEDLFFTSPCPEVFTTPPPVE</sequence>
<evidence type="ECO:0000313" key="2">
    <source>
        <dbReference type="Proteomes" id="UP001234297"/>
    </source>
</evidence>
<evidence type="ECO:0000313" key="1">
    <source>
        <dbReference type="EMBL" id="KAJ8648781.1"/>
    </source>
</evidence>
<protein>
    <submittedName>
        <fullName evidence="1">Uncharacterized protein</fullName>
    </submittedName>
</protein>
<organism evidence="1 2">
    <name type="scientific">Persea americana</name>
    <name type="common">Avocado</name>
    <dbReference type="NCBI Taxonomy" id="3435"/>
    <lineage>
        <taxon>Eukaryota</taxon>
        <taxon>Viridiplantae</taxon>
        <taxon>Streptophyta</taxon>
        <taxon>Embryophyta</taxon>
        <taxon>Tracheophyta</taxon>
        <taxon>Spermatophyta</taxon>
        <taxon>Magnoliopsida</taxon>
        <taxon>Magnoliidae</taxon>
        <taxon>Laurales</taxon>
        <taxon>Lauraceae</taxon>
        <taxon>Persea</taxon>
    </lineage>
</organism>
<dbReference type="Proteomes" id="UP001234297">
    <property type="component" value="Chromosome 1"/>
</dbReference>
<keyword evidence="2" id="KW-1185">Reference proteome</keyword>
<accession>A0ACC2MSX7</accession>